<protein>
    <recommendedName>
        <fullName evidence="3">FAD/NAD(P)-binding domain-containing protein</fullName>
    </recommendedName>
</protein>
<accession>A0A1F4XL22</accession>
<evidence type="ECO:0000256" key="1">
    <source>
        <dbReference type="ARBA" id="ARBA00022630"/>
    </source>
</evidence>
<dbReference type="Proteomes" id="UP000177521">
    <property type="component" value="Unassembled WGS sequence"/>
</dbReference>
<proteinExistence type="predicted"/>
<dbReference type="InterPro" id="IPR023753">
    <property type="entry name" value="FAD/NAD-binding_dom"/>
</dbReference>
<dbReference type="PRINTS" id="PR00368">
    <property type="entry name" value="FADPNR"/>
</dbReference>
<name>A0A1F4XL22_9BACT</name>
<dbReference type="InterPro" id="IPR050097">
    <property type="entry name" value="Ferredoxin-NADP_redctase_2"/>
</dbReference>
<sequence length="309" mass="33626">MIYDVIIIGGGPGGLNAALYAARYGLKPVVFAEQIGGAVAESVDVQNYLGFISITGLELTEKFKEHALHYGTDIFYDRVNEVKKEDDKFVAKTMAGKTYEGRTLLLATGTKHRILGIPGEEKFKGKGVAYCATCEGFFYKNKVVCTVGGGDSSFTAAIYLAKIAKQVYLIHRGKEDTFRAENIWLDAAKQQKNLAIILENELTEIKGDKFVQEIILKNPYQGKNSLAVDGIFVEIGSAPDPTLPKQLGLDLNERELISTKPDQSTNIPGIYAAGENTTGTNQYNQIVTASAEGAIAAHSISQYLSKNQK</sequence>
<dbReference type="PRINTS" id="PR00469">
    <property type="entry name" value="PNDRDTASEII"/>
</dbReference>
<evidence type="ECO:0000313" key="5">
    <source>
        <dbReference type="Proteomes" id="UP000177521"/>
    </source>
</evidence>
<dbReference type="EMBL" id="MEWS01000032">
    <property type="protein sequence ID" value="OGC81783.1"/>
    <property type="molecule type" value="Genomic_DNA"/>
</dbReference>
<dbReference type="AlphaFoldDB" id="A0A1F4XL22"/>
<feature type="domain" description="FAD/NAD(P)-binding" evidence="3">
    <location>
        <begin position="3"/>
        <end position="293"/>
    </location>
</feature>
<dbReference type="InterPro" id="IPR036188">
    <property type="entry name" value="FAD/NAD-bd_sf"/>
</dbReference>
<dbReference type="Gene3D" id="3.50.50.60">
    <property type="entry name" value="FAD/NAD(P)-binding domain"/>
    <property type="match status" value="2"/>
</dbReference>
<evidence type="ECO:0000313" key="4">
    <source>
        <dbReference type="EMBL" id="OGC81783.1"/>
    </source>
</evidence>
<evidence type="ECO:0000256" key="2">
    <source>
        <dbReference type="ARBA" id="ARBA00023002"/>
    </source>
</evidence>
<dbReference type="PANTHER" id="PTHR48105">
    <property type="entry name" value="THIOREDOXIN REDUCTASE 1-RELATED-RELATED"/>
    <property type="match status" value="1"/>
</dbReference>
<comment type="caution">
    <text evidence="4">The sequence shown here is derived from an EMBL/GenBank/DDBJ whole genome shotgun (WGS) entry which is preliminary data.</text>
</comment>
<keyword evidence="2" id="KW-0560">Oxidoreductase</keyword>
<keyword evidence="1" id="KW-0285">Flavoprotein</keyword>
<gene>
    <name evidence="4" type="ORF">A2788_02205</name>
</gene>
<organism evidence="4 5">
    <name type="scientific">Candidatus Abawacabacteria bacterium RIFCSPHIGHO2_01_FULL_46_8</name>
    <dbReference type="NCBI Taxonomy" id="1817815"/>
    <lineage>
        <taxon>Bacteria</taxon>
        <taxon>Candidatus Abawacaibacteriota</taxon>
    </lineage>
</organism>
<dbReference type="Pfam" id="PF07992">
    <property type="entry name" value="Pyr_redox_2"/>
    <property type="match status" value="1"/>
</dbReference>
<dbReference type="GO" id="GO:0016491">
    <property type="term" value="F:oxidoreductase activity"/>
    <property type="evidence" value="ECO:0007669"/>
    <property type="project" value="UniProtKB-KW"/>
</dbReference>
<dbReference type="SUPFAM" id="SSF51905">
    <property type="entry name" value="FAD/NAD(P)-binding domain"/>
    <property type="match status" value="1"/>
</dbReference>
<evidence type="ECO:0000259" key="3">
    <source>
        <dbReference type="Pfam" id="PF07992"/>
    </source>
</evidence>
<reference evidence="4 5" key="1">
    <citation type="journal article" date="2016" name="Nat. Commun.">
        <title>Thousands of microbial genomes shed light on interconnected biogeochemical processes in an aquifer system.</title>
        <authorList>
            <person name="Anantharaman K."/>
            <person name="Brown C.T."/>
            <person name="Hug L.A."/>
            <person name="Sharon I."/>
            <person name="Castelle C.J."/>
            <person name="Probst A.J."/>
            <person name="Thomas B.C."/>
            <person name="Singh A."/>
            <person name="Wilkins M.J."/>
            <person name="Karaoz U."/>
            <person name="Brodie E.L."/>
            <person name="Williams K.H."/>
            <person name="Hubbard S.S."/>
            <person name="Banfield J.F."/>
        </authorList>
    </citation>
    <scope>NUCLEOTIDE SEQUENCE [LARGE SCALE GENOMIC DNA]</scope>
</reference>